<dbReference type="InterPro" id="IPR017938">
    <property type="entry name" value="Riboflavin_synthase-like_b-brl"/>
</dbReference>
<keyword evidence="8" id="KW-0520">NAD</keyword>
<gene>
    <name evidence="14" type="ORF">FF38_12172</name>
</gene>
<dbReference type="InterPro" id="IPR039261">
    <property type="entry name" value="FNR_nucleotide-bd"/>
</dbReference>
<dbReference type="Pfam" id="PF00173">
    <property type="entry name" value="Cyt-b5"/>
    <property type="match status" value="1"/>
</dbReference>
<dbReference type="GO" id="GO:0006801">
    <property type="term" value="P:superoxide metabolic process"/>
    <property type="evidence" value="ECO:0007669"/>
    <property type="project" value="TreeGrafter"/>
</dbReference>
<evidence type="ECO:0000256" key="3">
    <source>
        <dbReference type="ARBA" id="ARBA00022339"/>
    </source>
</evidence>
<dbReference type="GO" id="GO:0090524">
    <property type="term" value="F:cytochrome-b5 reductase activity, acting on NADH"/>
    <property type="evidence" value="ECO:0007669"/>
    <property type="project" value="UniProtKB-EC"/>
</dbReference>
<evidence type="ECO:0000256" key="11">
    <source>
        <dbReference type="ARBA" id="ARBA00047682"/>
    </source>
</evidence>
<evidence type="ECO:0000256" key="2">
    <source>
        <dbReference type="ARBA" id="ARBA00012011"/>
    </source>
</evidence>
<dbReference type="InterPro" id="IPR008978">
    <property type="entry name" value="HSP20-like_chaperone"/>
</dbReference>
<evidence type="ECO:0000313" key="15">
    <source>
        <dbReference type="Proteomes" id="UP000037069"/>
    </source>
</evidence>
<dbReference type="AlphaFoldDB" id="A0A0L0BSK2"/>
<evidence type="ECO:0000256" key="5">
    <source>
        <dbReference type="ARBA" id="ARBA00022723"/>
    </source>
</evidence>
<name>A0A0L0BSK2_LUCCU</name>
<comment type="caution">
    <text evidence="14">The sequence shown here is derived from an EMBL/GenBank/DDBJ whole genome shotgun (WGS) entry which is preliminary data.</text>
</comment>
<dbReference type="STRING" id="7375.A0A0L0BSK2"/>
<dbReference type="Proteomes" id="UP000037069">
    <property type="component" value="Unassembled WGS sequence"/>
</dbReference>
<dbReference type="PROSITE" id="PS50255">
    <property type="entry name" value="CYTOCHROME_B5_2"/>
    <property type="match status" value="1"/>
</dbReference>
<evidence type="ECO:0000259" key="12">
    <source>
        <dbReference type="PROSITE" id="PS50255"/>
    </source>
</evidence>
<proteinExistence type="inferred from homology"/>
<dbReference type="GO" id="GO:0020037">
    <property type="term" value="F:heme binding"/>
    <property type="evidence" value="ECO:0007669"/>
    <property type="project" value="InterPro"/>
</dbReference>
<dbReference type="PROSITE" id="PS51203">
    <property type="entry name" value="CS"/>
    <property type="match status" value="1"/>
</dbReference>
<dbReference type="SUPFAM" id="SSF63380">
    <property type="entry name" value="Riboflavin synthase domain-like"/>
    <property type="match status" value="1"/>
</dbReference>
<dbReference type="Gene3D" id="3.40.50.80">
    <property type="entry name" value="Nucleotide-binding domain of ferredoxin-NADP reductase (FNR) module"/>
    <property type="match status" value="1"/>
</dbReference>
<evidence type="ECO:0000259" key="13">
    <source>
        <dbReference type="PROSITE" id="PS51203"/>
    </source>
</evidence>
<dbReference type="PROSITE" id="PS00191">
    <property type="entry name" value="CYTOCHROME_B5_1"/>
    <property type="match status" value="1"/>
</dbReference>
<keyword evidence="7" id="KW-0408">Iron</keyword>
<evidence type="ECO:0000256" key="8">
    <source>
        <dbReference type="ARBA" id="ARBA00023027"/>
    </source>
</evidence>
<evidence type="ECO:0000256" key="1">
    <source>
        <dbReference type="ARBA" id="ARBA00006105"/>
    </source>
</evidence>
<dbReference type="InterPro" id="IPR036400">
    <property type="entry name" value="Cyt_B5-like_heme/steroid_sf"/>
</dbReference>
<dbReference type="Pfam" id="PF00970">
    <property type="entry name" value="FAD_binding_6"/>
    <property type="match status" value="1"/>
</dbReference>
<keyword evidence="4" id="KW-0349">Heme</keyword>
<comment type="similarity">
    <text evidence="1">Belongs to the flavoprotein pyridine nucleotide cytochrome reductase family.</text>
</comment>
<organism evidence="14 15">
    <name type="scientific">Lucilia cuprina</name>
    <name type="common">Green bottle fly</name>
    <name type="synonym">Australian sheep blowfly</name>
    <dbReference type="NCBI Taxonomy" id="7375"/>
    <lineage>
        <taxon>Eukaryota</taxon>
        <taxon>Metazoa</taxon>
        <taxon>Ecdysozoa</taxon>
        <taxon>Arthropoda</taxon>
        <taxon>Hexapoda</taxon>
        <taxon>Insecta</taxon>
        <taxon>Pterygota</taxon>
        <taxon>Neoptera</taxon>
        <taxon>Endopterygota</taxon>
        <taxon>Diptera</taxon>
        <taxon>Brachycera</taxon>
        <taxon>Muscomorpha</taxon>
        <taxon>Oestroidea</taxon>
        <taxon>Calliphoridae</taxon>
        <taxon>Luciliinae</taxon>
        <taxon>Lucilia</taxon>
    </lineage>
</organism>
<dbReference type="InterPro" id="IPR051872">
    <property type="entry name" value="Cytochrome_b5/Flavoprotein_Rdt"/>
</dbReference>
<accession>A0A0L0BSK2</accession>
<dbReference type="SUPFAM" id="SSF55856">
    <property type="entry name" value="Cytochrome b5-like heme/steroid binding domain"/>
    <property type="match status" value="1"/>
</dbReference>
<dbReference type="InterPro" id="IPR008333">
    <property type="entry name" value="Cbr1-like_FAD-bd_dom"/>
</dbReference>
<evidence type="ECO:0000256" key="10">
    <source>
        <dbReference type="ARBA" id="ARBA00031842"/>
    </source>
</evidence>
<sequence>MADHLKVPSSAGVNSTLLSVAVPQKFQNTGSATGNPRNKCALKPGHSLMDWIRLGNSGVDLSGTGGRTVSVTREELVKHNTRNDAWLAINGVVYNVTRYMDFHPGGVEELMRGVGSDATKLFNEVHAWVNYSQLLNKCRIGPLTNTVKMESIINESPNKTLLDFFAKPVTEVDIVPRLDWIQKQDDITLFFYTKQLCNPGSLIRKINNEENHIEMWIFIGFNLHKFNFTFQGRVKWPPKLMQISTESGKIEVKFKKHDEEIKLWSDLGKYKKSKILSSSSEYETSLLDFKMSYKHQFNTDSFVISLKNENIIYTLPIGYHVTIEDYVNEIKMTKCYTPVPKKYIGKYFNNEMDMGHKHFLIKQYPHRNSFSHYLCNLETHTTLKLSLPKASFKLSTLASHKRLCFLAAGSGLTPFLGLIDHLLQRNTNRIDVLKLLYFNKTSADIWCNEILNDLSINDERFEIVNILSNAEESWSGKKGRVCTELLFPIVNKSMDNISYIAACGPNNFIINVEKILNELNFPSDNLFIF</sequence>
<comment type="catalytic activity">
    <reaction evidence="11">
        <text>2 Fe(III)-[cytochrome b5] + NADH = 2 Fe(II)-[cytochrome b5] + NAD(+) + H(+)</text>
        <dbReference type="Rhea" id="RHEA:46680"/>
        <dbReference type="Rhea" id="RHEA-COMP:10438"/>
        <dbReference type="Rhea" id="RHEA-COMP:10439"/>
        <dbReference type="ChEBI" id="CHEBI:15378"/>
        <dbReference type="ChEBI" id="CHEBI:29033"/>
        <dbReference type="ChEBI" id="CHEBI:29034"/>
        <dbReference type="ChEBI" id="CHEBI:57540"/>
        <dbReference type="ChEBI" id="CHEBI:57945"/>
        <dbReference type="EC" id="1.6.2.2"/>
    </reaction>
</comment>
<dbReference type="SUPFAM" id="SSF52343">
    <property type="entry name" value="Ferredoxin reductase-like, C-terminal NADP-linked domain"/>
    <property type="match status" value="1"/>
</dbReference>
<dbReference type="InterPro" id="IPR007052">
    <property type="entry name" value="CS_dom"/>
</dbReference>
<dbReference type="FunFam" id="3.40.50.80:FF:000021">
    <property type="entry name" value="Cytochrome b5 reductase 4"/>
    <property type="match status" value="1"/>
</dbReference>
<dbReference type="Pfam" id="PF00175">
    <property type="entry name" value="NAD_binding_1"/>
    <property type="match status" value="1"/>
</dbReference>
<feature type="domain" description="Cytochrome b5 heme-binding" evidence="12">
    <location>
        <begin position="68"/>
        <end position="144"/>
    </location>
</feature>
<evidence type="ECO:0000256" key="4">
    <source>
        <dbReference type="ARBA" id="ARBA00022617"/>
    </source>
</evidence>
<keyword evidence="6" id="KW-0560">Oxidoreductase</keyword>
<dbReference type="EMBL" id="JRES01001422">
    <property type="protein sequence ID" value="KNC23022.1"/>
    <property type="molecule type" value="Genomic_DNA"/>
</dbReference>
<dbReference type="FunFam" id="3.10.120.10:FF:000001">
    <property type="entry name" value="Cytochrome b5 reductase 4"/>
    <property type="match status" value="1"/>
</dbReference>
<dbReference type="SMART" id="SM01117">
    <property type="entry name" value="Cyt-b5"/>
    <property type="match status" value="1"/>
</dbReference>
<evidence type="ECO:0000256" key="7">
    <source>
        <dbReference type="ARBA" id="ARBA00023004"/>
    </source>
</evidence>
<protein>
    <recommendedName>
        <fullName evidence="3">Cytochrome b5 reductase 4</fullName>
        <ecNumber evidence="2">1.6.2.2</ecNumber>
    </recommendedName>
    <alternativeName>
        <fullName evidence="10">Flavohemoprotein b5/b5R</fullName>
    </alternativeName>
    <alternativeName>
        <fullName evidence="9">cb5/cb5R</fullName>
    </alternativeName>
</protein>
<dbReference type="InterPro" id="IPR018506">
    <property type="entry name" value="Cyt_B5_heme-BS"/>
</dbReference>
<dbReference type="InterPro" id="IPR001199">
    <property type="entry name" value="Cyt_B5-like_heme/steroid-bd"/>
</dbReference>
<keyword evidence="15" id="KW-1185">Reference proteome</keyword>
<dbReference type="Gene3D" id="2.40.30.10">
    <property type="entry name" value="Translation factors"/>
    <property type="match status" value="1"/>
</dbReference>
<feature type="domain" description="CS" evidence="13">
    <location>
        <begin position="173"/>
        <end position="268"/>
    </location>
</feature>
<evidence type="ECO:0000256" key="6">
    <source>
        <dbReference type="ARBA" id="ARBA00023002"/>
    </source>
</evidence>
<dbReference type="PANTHER" id="PTHR46237">
    <property type="entry name" value="CYTOCHROME B5 REDUCTASE 4 FAMILY MEMBER"/>
    <property type="match status" value="1"/>
</dbReference>
<dbReference type="CDD" id="cd06183">
    <property type="entry name" value="cyt_b5_reduct_like"/>
    <property type="match status" value="1"/>
</dbReference>
<dbReference type="GO" id="GO:0046872">
    <property type="term" value="F:metal ion binding"/>
    <property type="evidence" value="ECO:0007669"/>
    <property type="project" value="UniProtKB-KW"/>
</dbReference>
<dbReference type="EC" id="1.6.2.2" evidence="2"/>
<keyword evidence="5" id="KW-0479">Metal-binding</keyword>
<dbReference type="PANTHER" id="PTHR46237:SF1">
    <property type="entry name" value="CYTOCHROME B5 REDUCTASE 4"/>
    <property type="match status" value="1"/>
</dbReference>
<reference evidence="14 15" key="1">
    <citation type="journal article" date="2015" name="Nat. Commun.">
        <title>Lucilia cuprina genome unlocks parasitic fly biology to underpin future interventions.</title>
        <authorList>
            <person name="Anstead C.A."/>
            <person name="Korhonen P.K."/>
            <person name="Young N.D."/>
            <person name="Hall R.S."/>
            <person name="Jex A.R."/>
            <person name="Murali S.C."/>
            <person name="Hughes D.S."/>
            <person name="Lee S.F."/>
            <person name="Perry T."/>
            <person name="Stroehlein A.J."/>
            <person name="Ansell B.R."/>
            <person name="Breugelmans B."/>
            <person name="Hofmann A."/>
            <person name="Qu J."/>
            <person name="Dugan S."/>
            <person name="Lee S.L."/>
            <person name="Chao H."/>
            <person name="Dinh H."/>
            <person name="Han Y."/>
            <person name="Doddapaneni H.V."/>
            <person name="Worley K.C."/>
            <person name="Muzny D.M."/>
            <person name="Ioannidis P."/>
            <person name="Waterhouse R.M."/>
            <person name="Zdobnov E.M."/>
            <person name="James P.J."/>
            <person name="Bagnall N.H."/>
            <person name="Kotze A.C."/>
            <person name="Gibbs R.A."/>
            <person name="Richards S."/>
            <person name="Batterham P."/>
            <person name="Gasser R.B."/>
        </authorList>
    </citation>
    <scope>NUCLEOTIDE SEQUENCE [LARGE SCALE GENOMIC DNA]</scope>
    <source>
        <strain evidence="14 15">LS</strain>
        <tissue evidence="14">Full body</tissue>
    </source>
</reference>
<dbReference type="Gene3D" id="3.10.120.10">
    <property type="entry name" value="Cytochrome b5-like heme/steroid binding domain"/>
    <property type="match status" value="1"/>
</dbReference>
<dbReference type="OMA" id="ERFSCTN"/>
<dbReference type="OrthoDB" id="432299at2759"/>
<evidence type="ECO:0000256" key="9">
    <source>
        <dbReference type="ARBA" id="ARBA00030883"/>
    </source>
</evidence>
<dbReference type="SUPFAM" id="SSF49764">
    <property type="entry name" value="HSP20-like chaperones"/>
    <property type="match status" value="1"/>
</dbReference>
<dbReference type="GO" id="GO:0005783">
    <property type="term" value="C:endoplasmic reticulum"/>
    <property type="evidence" value="ECO:0007669"/>
    <property type="project" value="TreeGrafter"/>
</dbReference>
<dbReference type="PRINTS" id="PR00406">
    <property type="entry name" value="CYTB5RDTASE"/>
</dbReference>
<evidence type="ECO:0000313" key="14">
    <source>
        <dbReference type="EMBL" id="KNC23022.1"/>
    </source>
</evidence>
<dbReference type="InterPro" id="IPR001433">
    <property type="entry name" value="OxRdtase_FAD/NAD-bd"/>
</dbReference>